<evidence type="ECO:0000256" key="1">
    <source>
        <dbReference type="SAM" id="MobiDB-lite"/>
    </source>
</evidence>
<sequence length="97" mass="10792">MHGLKKRLRHGERRSMGGWDRRGGGGLDGGPRGRDKVGGGVRQDERWKDGRVVGGDAVWMVGGRRGLYGGRRLFDGGRGLRMGRRRGLRVRRMVILA</sequence>
<feature type="compositionally biased region" description="Basic residues" evidence="1">
    <location>
        <begin position="1"/>
        <end position="12"/>
    </location>
</feature>
<dbReference type="AlphaFoldDB" id="A0AAV3QTX4"/>
<dbReference type="EMBL" id="BAABME010038889">
    <property type="protein sequence ID" value="GAA0167459.1"/>
    <property type="molecule type" value="Genomic_DNA"/>
</dbReference>
<comment type="caution">
    <text evidence="2">The sequence shown here is derived from an EMBL/GenBank/DDBJ whole genome shotgun (WGS) entry which is preliminary data.</text>
</comment>
<protein>
    <submittedName>
        <fullName evidence="2">Uncharacterized protein</fullName>
    </submittedName>
</protein>
<feature type="compositionally biased region" description="Basic and acidic residues" evidence="1">
    <location>
        <begin position="31"/>
        <end position="45"/>
    </location>
</feature>
<feature type="region of interest" description="Disordered" evidence="1">
    <location>
        <begin position="1"/>
        <end position="45"/>
    </location>
</feature>
<organism evidence="2 3">
    <name type="scientific">Lithospermum erythrorhizon</name>
    <name type="common">Purple gromwell</name>
    <name type="synonym">Lithospermum officinale var. erythrorhizon</name>
    <dbReference type="NCBI Taxonomy" id="34254"/>
    <lineage>
        <taxon>Eukaryota</taxon>
        <taxon>Viridiplantae</taxon>
        <taxon>Streptophyta</taxon>
        <taxon>Embryophyta</taxon>
        <taxon>Tracheophyta</taxon>
        <taxon>Spermatophyta</taxon>
        <taxon>Magnoliopsida</taxon>
        <taxon>eudicotyledons</taxon>
        <taxon>Gunneridae</taxon>
        <taxon>Pentapetalae</taxon>
        <taxon>asterids</taxon>
        <taxon>lamiids</taxon>
        <taxon>Boraginales</taxon>
        <taxon>Boraginaceae</taxon>
        <taxon>Boraginoideae</taxon>
        <taxon>Lithospermeae</taxon>
        <taxon>Lithospermum</taxon>
    </lineage>
</organism>
<proteinExistence type="predicted"/>
<name>A0AAV3QTX4_LITER</name>
<dbReference type="Proteomes" id="UP001454036">
    <property type="component" value="Unassembled WGS sequence"/>
</dbReference>
<reference evidence="2 3" key="1">
    <citation type="submission" date="2024-01" db="EMBL/GenBank/DDBJ databases">
        <title>The complete chloroplast genome sequence of Lithospermum erythrorhizon: insights into the phylogenetic relationship among Boraginaceae species and the maternal lineages of purple gromwells.</title>
        <authorList>
            <person name="Okada T."/>
            <person name="Watanabe K."/>
        </authorList>
    </citation>
    <scope>NUCLEOTIDE SEQUENCE [LARGE SCALE GENOMIC DNA]</scope>
</reference>
<accession>A0AAV3QTX4</accession>
<evidence type="ECO:0000313" key="3">
    <source>
        <dbReference type="Proteomes" id="UP001454036"/>
    </source>
</evidence>
<gene>
    <name evidence="2" type="ORF">LIER_43791</name>
</gene>
<evidence type="ECO:0000313" key="2">
    <source>
        <dbReference type="EMBL" id="GAA0167459.1"/>
    </source>
</evidence>
<keyword evidence="3" id="KW-1185">Reference proteome</keyword>
<feature type="compositionally biased region" description="Basic and acidic residues" evidence="1">
    <location>
        <begin position="13"/>
        <end position="23"/>
    </location>
</feature>